<sequence length="108" mass="12124">MIKSMIIKLLELHLYLLGGFVICLFYLQIVVTPIIFVGLLGTVSLNYLEYSSSLIIITGCIFIGLVLGLFWAERIRKTLGIVTFHAYLLSTPEIDGWRDGKGNRISES</sequence>
<keyword evidence="1" id="KW-0472">Membrane</keyword>
<dbReference type="EMBL" id="JQEC01000051">
    <property type="protein sequence ID" value="KGJ89840.1"/>
    <property type="molecule type" value="Genomic_DNA"/>
</dbReference>
<feature type="transmembrane region" description="Helical" evidence="1">
    <location>
        <begin position="52"/>
        <end position="72"/>
    </location>
</feature>
<dbReference type="Proteomes" id="UP000029868">
    <property type="component" value="Unassembled WGS sequence"/>
</dbReference>
<evidence type="ECO:0000313" key="2">
    <source>
        <dbReference type="EMBL" id="KGJ89840.1"/>
    </source>
</evidence>
<dbReference type="PATRIC" id="fig|28229.3.peg.3639"/>
<reference evidence="2 3" key="1">
    <citation type="submission" date="2014-08" db="EMBL/GenBank/DDBJ databases">
        <title>Genomic and Phenotypic Diversity of Colwellia psychrerythraea strains from Disparate Marine Basins.</title>
        <authorList>
            <person name="Techtmann S.M."/>
            <person name="Stelling S.C."/>
            <person name="Utturkar S.M."/>
            <person name="Alshibli N."/>
            <person name="Harris A."/>
            <person name="Brown S.D."/>
            <person name="Hazen T.C."/>
        </authorList>
    </citation>
    <scope>NUCLEOTIDE SEQUENCE [LARGE SCALE GENOMIC DNA]</scope>
    <source>
        <strain evidence="2 3">GAB14E</strain>
    </source>
</reference>
<organism evidence="2 3">
    <name type="scientific">Colwellia psychrerythraea</name>
    <name type="common">Vibrio psychroerythus</name>
    <dbReference type="NCBI Taxonomy" id="28229"/>
    <lineage>
        <taxon>Bacteria</taxon>
        <taxon>Pseudomonadati</taxon>
        <taxon>Pseudomonadota</taxon>
        <taxon>Gammaproteobacteria</taxon>
        <taxon>Alteromonadales</taxon>
        <taxon>Colwelliaceae</taxon>
        <taxon>Colwellia</taxon>
    </lineage>
</organism>
<protein>
    <submittedName>
        <fullName evidence="2">Uncharacterized protein</fullName>
    </submittedName>
</protein>
<dbReference type="AlphaFoldDB" id="A0A099KHU9"/>
<keyword evidence="1" id="KW-0812">Transmembrane</keyword>
<accession>A0A099KHU9</accession>
<name>A0A099KHU9_COLPS</name>
<keyword evidence="1" id="KW-1133">Transmembrane helix</keyword>
<evidence type="ECO:0000256" key="1">
    <source>
        <dbReference type="SAM" id="Phobius"/>
    </source>
</evidence>
<proteinExistence type="predicted"/>
<evidence type="ECO:0000313" key="3">
    <source>
        <dbReference type="Proteomes" id="UP000029868"/>
    </source>
</evidence>
<comment type="caution">
    <text evidence="2">The sequence shown here is derived from an EMBL/GenBank/DDBJ whole genome shotgun (WGS) entry which is preliminary data.</text>
</comment>
<gene>
    <name evidence="2" type="ORF">GAB14E_3718</name>
</gene>
<feature type="transmembrane region" description="Helical" evidence="1">
    <location>
        <begin position="12"/>
        <end position="40"/>
    </location>
</feature>